<proteinExistence type="predicted"/>
<dbReference type="HOGENOM" id="CLU_3121845_0_0_4"/>
<gene>
    <name evidence="1" type="ordered locus">RSPO_m01580</name>
</gene>
<evidence type="ECO:0000313" key="1">
    <source>
        <dbReference type="EMBL" id="AEG72215.1"/>
    </source>
</evidence>
<accession>F6GBS5</accession>
<dbReference type="Proteomes" id="UP000007953">
    <property type="component" value="Plasmid megaplasmid"/>
</dbReference>
<evidence type="ECO:0000313" key="2">
    <source>
        <dbReference type="Proteomes" id="UP000007953"/>
    </source>
</evidence>
<reference evidence="1 2" key="1">
    <citation type="journal article" date="2011" name="J. Bacteriol.">
        <title>Complete genome sequence of the plant pathogen Ralstonia solanacearum strain Po82.</title>
        <authorList>
            <person name="Xu J."/>
            <person name="Zheng H.J."/>
            <person name="Liu L."/>
            <person name="Pan Z.C."/>
            <person name="Prior P."/>
            <person name="Tang B."/>
            <person name="Xu J.S."/>
            <person name="Zhang H."/>
            <person name="Tian Q."/>
            <person name="Zhang L.Q."/>
            <person name="Feng J."/>
        </authorList>
    </citation>
    <scope>NUCLEOTIDE SEQUENCE [LARGE SCALE GENOMIC DNA]</scope>
    <source>
        <strain evidence="2">Po82</strain>
    </source>
</reference>
<sequence length="50" mass="5387">MPGQLKVRRAWLPAQVASRRLAMRTVRPIGHMDALSSTGVAQVIAMSGVD</sequence>
<name>F6GBS5_RALS8</name>
<protein>
    <submittedName>
        <fullName evidence="1">Uncharacterized protein</fullName>
    </submittedName>
</protein>
<organism evidence="1 2">
    <name type="scientific">Ralstonia solanacearum (strain Po82)</name>
    <dbReference type="NCBI Taxonomy" id="1031711"/>
    <lineage>
        <taxon>Bacteria</taxon>
        <taxon>Pseudomonadati</taxon>
        <taxon>Pseudomonadota</taxon>
        <taxon>Betaproteobacteria</taxon>
        <taxon>Burkholderiales</taxon>
        <taxon>Burkholderiaceae</taxon>
        <taxon>Ralstonia</taxon>
        <taxon>Ralstonia solanacearum species complex</taxon>
    </lineage>
</organism>
<keyword evidence="1" id="KW-0614">Plasmid</keyword>
<dbReference type="KEGG" id="rsn:RSPO_m01580"/>
<dbReference type="AlphaFoldDB" id="F6GBS5"/>
<geneLocation type="plasmid" evidence="2"/>
<dbReference type="EMBL" id="CP002820">
    <property type="protein sequence ID" value="AEG72215.1"/>
    <property type="molecule type" value="Genomic_DNA"/>
</dbReference>